<keyword evidence="3" id="KW-1185">Reference proteome</keyword>
<evidence type="ECO:0000313" key="2">
    <source>
        <dbReference type="EMBL" id="AER41505.1"/>
    </source>
</evidence>
<dbReference type="GeneID" id="13842682"/>
<evidence type="ECO:0000313" key="3">
    <source>
        <dbReference type="Proteomes" id="UP000201571"/>
    </source>
</evidence>
<dbReference type="Pfam" id="PF06497">
    <property type="entry name" value="Baculo_Ac102"/>
    <property type="match status" value="1"/>
</dbReference>
<reference evidence="2 3" key="1">
    <citation type="journal article" date="2012" name="BMC Genomics">
        <title>Genome of Epinotia aporema granulovirus (EpapGV), a polyorganotropic fast killing betabaculovirus with a novel thymidylate kinase gene.</title>
        <authorList>
            <person name="Ferrelli M.L."/>
            <person name="Salvador R."/>
            <person name="Biedma M.E."/>
            <person name="Berretta M.F."/>
            <person name="Haase S."/>
            <person name="Sciocco-Cap A."/>
            <person name="Ghiringhelli P.D."/>
            <person name="Romanowski V."/>
        </authorList>
    </citation>
    <scope>NUCLEOTIDE SEQUENCE [LARGE SCALE GENOMIC DNA]</scope>
</reference>
<name>K4ERU7_9BBAC</name>
<dbReference type="InterPro" id="IPR009477">
    <property type="entry name" value="Baculo_Ac102"/>
</dbReference>
<proteinExistence type="predicted"/>
<feature type="region of interest" description="Disordered" evidence="1">
    <location>
        <begin position="1"/>
        <end position="31"/>
    </location>
</feature>
<organism evidence="2 3">
    <name type="scientific">Epinotia aporema granulovirus</name>
    <dbReference type="NCBI Taxonomy" id="166056"/>
    <lineage>
        <taxon>Viruses</taxon>
        <taxon>Viruses incertae sedis</taxon>
        <taxon>Naldaviricetes</taxon>
        <taxon>Lefavirales</taxon>
        <taxon>Baculoviridae</taxon>
        <taxon>Betabaculovirus</taxon>
        <taxon>Betabaculovirus epaporemae</taxon>
    </lineage>
</organism>
<sequence>MVSLENSLFGMRPAVDSARPPPPTVAEPTPADGNEAVLQALLMEGVGNTIRLDESVGKRDVLTQLMPKTRGLQKLINNITPETSNGVIIRGADDAVELLEVVMGIVNSKFVINRS</sequence>
<evidence type="ECO:0000256" key="1">
    <source>
        <dbReference type="SAM" id="MobiDB-lite"/>
    </source>
</evidence>
<dbReference type="EMBL" id="JN408834">
    <property type="protein sequence ID" value="AER41505.1"/>
    <property type="molecule type" value="Genomic_DNA"/>
</dbReference>
<dbReference type="KEGG" id="vg:13842682"/>
<protein>
    <submittedName>
        <fullName evidence="2">p12</fullName>
    </submittedName>
</protein>
<gene>
    <name evidence="2" type="primary">p12</name>
</gene>
<dbReference type="Proteomes" id="UP000201571">
    <property type="component" value="Segment"/>
</dbReference>
<accession>K4ERU7</accession>
<dbReference type="OrthoDB" id="22006at10239"/>
<dbReference type="RefSeq" id="YP_006908587.1">
    <property type="nucleotide sequence ID" value="NC_018875.1"/>
</dbReference>